<dbReference type="Proteomes" id="UP001346149">
    <property type="component" value="Unassembled WGS sequence"/>
</dbReference>
<name>A0AAN7MTV5_TRANT</name>
<organism evidence="1 2">
    <name type="scientific">Trapa natans</name>
    <name type="common">Water chestnut</name>
    <dbReference type="NCBI Taxonomy" id="22666"/>
    <lineage>
        <taxon>Eukaryota</taxon>
        <taxon>Viridiplantae</taxon>
        <taxon>Streptophyta</taxon>
        <taxon>Embryophyta</taxon>
        <taxon>Tracheophyta</taxon>
        <taxon>Spermatophyta</taxon>
        <taxon>Magnoliopsida</taxon>
        <taxon>eudicotyledons</taxon>
        <taxon>Gunneridae</taxon>
        <taxon>Pentapetalae</taxon>
        <taxon>rosids</taxon>
        <taxon>malvids</taxon>
        <taxon>Myrtales</taxon>
        <taxon>Lythraceae</taxon>
        <taxon>Trapa</taxon>
    </lineage>
</organism>
<evidence type="ECO:0000313" key="1">
    <source>
        <dbReference type="EMBL" id="KAK4801895.1"/>
    </source>
</evidence>
<reference evidence="1 2" key="1">
    <citation type="journal article" date="2023" name="Hortic Res">
        <title>Pangenome of water caltrop reveals structural variations and asymmetric subgenome divergence after allopolyploidization.</title>
        <authorList>
            <person name="Zhang X."/>
            <person name="Chen Y."/>
            <person name="Wang L."/>
            <person name="Yuan Y."/>
            <person name="Fang M."/>
            <person name="Shi L."/>
            <person name="Lu R."/>
            <person name="Comes H.P."/>
            <person name="Ma Y."/>
            <person name="Chen Y."/>
            <person name="Huang G."/>
            <person name="Zhou Y."/>
            <person name="Zheng Z."/>
            <person name="Qiu Y."/>
        </authorList>
    </citation>
    <scope>NUCLEOTIDE SEQUENCE [LARGE SCALE GENOMIC DNA]</scope>
    <source>
        <strain evidence="1">F231</strain>
    </source>
</reference>
<proteinExistence type="predicted"/>
<evidence type="ECO:0000313" key="2">
    <source>
        <dbReference type="Proteomes" id="UP001346149"/>
    </source>
</evidence>
<dbReference type="AlphaFoldDB" id="A0AAN7MTV5"/>
<keyword evidence="2" id="KW-1185">Reference proteome</keyword>
<gene>
    <name evidence="1" type="ORF">SAY86_000098</name>
</gene>
<accession>A0AAN7MTV5</accession>
<dbReference type="EMBL" id="JAXQNO010000002">
    <property type="protein sequence ID" value="KAK4801895.1"/>
    <property type="molecule type" value="Genomic_DNA"/>
</dbReference>
<sequence>MTDTSLRTEVKVDALAQDNCPHDTRSNSGQFPVAVRRSGFAAFTLHASPLRVADVPTVILLSSASLVGESAFIFYPAPPGGDFTSLCPVLASSLQLHIQAAGGGVATLTGESNII</sequence>
<comment type="caution">
    <text evidence="1">The sequence shown here is derived from an EMBL/GenBank/DDBJ whole genome shotgun (WGS) entry which is preliminary data.</text>
</comment>
<protein>
    <submittedName>
        <fullName evidence="1">Uncharacterized protein</fullName>
    </submittedName>
</protein>